<dbReference type="SUPFAM" id="SSF53597">
    <property type="entry name" value="Dihydrofolate reductase-like"/>
    <property type="match status" value="1"/>
</dbReference>
<dbReference type="InterPro" id="IPR016192">
    <property type="entry name" value="APOBEC/CMP_deaminase_Zn-bd"/>
</dbReference>
<dbReference type="FunCoup" id="A0A517S940">
    <property type="interactions" value="452"/>
</dbReference>
<dbReference type="GO" id="GO:0008270">
    <property type="term" value="F:zinc ion binding"/>
    <property type="evidence" value="ECO:0007669"/>
    <property type="project" value="InterPro"/>
</dbReference>
<dbReference type="Proteomes" id="UP000315700">
    <property type="component" value="Chromosome"/>
</dbReference>
<dbReference type="PANTHER" id="PTHR38011:SF7">
    <property type="entry name" value="2,5-DIAMINO-6-RIBOSYLAMINO-4(3H)-PYRIMIDINONE 5'-PHOSPHATE REDUCTASE"/>
    <property type="match status" value="1"/>
</dbReference>
<keyword evidence="8 13" id="KW-0378">Hydrolase</keyword>
<dbReference type="FunFam" id="3.40.140.10:FF:000025">
    <property type="entry name" value="Riboflavin biosynthesis protein RibD"/>
    <property type="match status" value="1"/>
</dbReference>
<comment type="function">
    <text evidence="1 13">Converts 2,5-diamino-6-(ribosylamino)-4(3h)-pyrimidinone 5'-phosphate into 5-amino-6-(ribosylamino)-2,4(1h,3h)-pyrimidinedione 5'-phosphate.</text>
</comment>
<keyword evidence="10 13" id="KW-0521">NADP</keyword>
<protein>
    <recommendedName>
        <fullName evidence="13">Riboflavin biosynthesis protein RibD</fullName>
    </recommendedName>
    <domain>
        <recommendedName>
            <fullName evidence="13">Diaminohydroxyphosphoribosylaminopyrimidine deaminase</fullName>
            <shortName evidence="13">DRAP deaminase</shortName>
            <ecNumber evidence="13">3.5.4.26</ecNumber>
        </recommendedName>
        <alternativeName>
            <fullName evidence="13">Riboflavin-specific deaminase</fullName>
        </alternativeName>
    </domain>
    <domain>
        <recommendedName>
            <fullName evidence="13">5-amino-6-(5-phosphoribosylamino)uracil reductase</fullName>
            <ecNumber evidence="13">1.1.1.193</ecNumber>
        </recommendedName>
        <alternativeName>
            <fullName evidence="13">HTP reductase</fullName>
        </alternativeName>
    </domain>
</protein>
<dbReference type="CDD" id="cd01284">
    <property type="entry name" value="Riboflavin_deaminase-reductase"/>
    <property type="match status" value="1"/>
</dbReference>
<feature type="binding site" evidence="15">
    <location>
        <position position="200"/>
    </location>
    <ligand>
        <name>NADP(+)</name>
        <dbReference type="ChEBI" id="CHEBI:58349"/>
    </ligand>
</feature>
<feature type="binding site" evidence="15">
    <location>
        <begin position="303"/>
        <end position="309"/>
    </location>
    <ligand>
        <name>NADP(+)</name>
        <dbReference type="ChEBI" id="CHEBI:58349"/>
    </ligand>
</feature>
<dbReference type="Gene3D" id="3.40.430.10">
    <property type="entry name" value="Dihydrofolate Reductase, subunit A"/>
    <property type="match status" value="1"/>
</dbReference>
<dbReference type="InterPro" id="IPR016193">
    <property type="entry name" value="Cytidine_deaminase-like"/>
</dbReference>
<feature type="binding site" evidence="15">
    <location>
        <position position="174"/>
    </location>
    <ligand>
        <name>NADP(+)</name>
        <dbReference type="ChEBI" id="CHEBI:58349"/>
    </ligand>
</feature>
<dbReference type="KEGG" id="ccos:Pan44_06630"/>
<comment type="pathway">
    <text evidence="3 13">Cofactor biosynthesis; riboflavin biosynthesis; 5-amino-6-(D-ribitylamino)uracil from GTP: step 3/4.</text>
</comment>
<evidence type="ECO:0000256" key="7">
    <source>
        <dbReference type="ARBA" id="ARBA00022723"/>
    </source>
</evidence>
<accession>A0A517S940</accession>
<keyword evidence="11 13" id="KW-0560">Oxidoreductase</keyword>
<evidence type="ECO:0000256" key="12">
    <source>
        <dbReference type="ARBA" id="ARBA00023268"/>
    </source>
</evidence>
<evidence type="ECO:0000256" key="15">
    <source>
        <dbReference type="PIRSR" id="PIRSR006769-2"/>
    </source>
</evidence>
<comment type="catalytic activity">
    <reaction evidence="13">
        <text>2,5-diamino-6-hydroxy-4-(5-phosphoribosylamino)-pyrimidine + H2O + H(+) = 5-amino-6-(5-phospho-D-ribosylamino)uracil + NH4(+)</text>
        <dbReference type="Rhea" id="RHEA:21868"/>
        <dbReference type="ChEBI" id="CHEBI:15377"/>
        <dbReference type="ChEBI" id="CHEBI:15378"/>
        <dbReference type="ChEBI" id="CHEBI:28938"/>
        <dbReference type="ChEBI" id="CHEBI:58453"/>
        <dbReference type="ChEBI" id="CHEBI:58614"/>
        <dbReference type="EC" id="3.5.4.26"/>
    </reaction>
</comment>
<dbReference type="InterPro" id="IPR011549">
    <property type="entry name" value="RibD_C"/>
</dbReference>
<dbReference type="AlphaFoldDB" id="A0A517S940"/>
<dbReference type="NCBIfam" id="TIGR00227">
    <property type="entry name" value="ribD_Cterm"/>
    <property type="match status" value="1"/>
</dbReference>
<evidence type="ECO:0000256" key="5">
    <source>
        <dbReference type="ARBA" id="ARBA00007417"/>
    </source>
</evidence>
<feature type="binding site" evidence="15">
    <location>
        <position position="204"/>
    </location>
    <ligand>
        <name>NADP(+)</name>
        <dbReference type="ChEBI" id="CHEBI:58349"/>
    </ligand>
</feature>
<evidence type="ECO:0000256" key="2">
    <source>
        <dbReference type="ARBA" id="ARBA00004882"/>
    </source>
</evidence>
<feature type="binding site" evidence="15">
    <location>
        <position position="301"/>
    </location>
    <ligand>
        <name>substrate</name>
    </ligand>
</feature>
<feature type="binding site" evidence="15">
    <location>
        <position position="158"/>
    </location>
    <ligand>
        <name>NADP(+)</name>
        <dbReference type="ChEBI" id="CHEBI:58349"/>
    </ligand>
</feature>
<dbReference type="InterPro" id="IPR050765">
    <property type="entry name" value="Riboflavin_Biosynth_HTPR"/>
</dbReference>
<organism evidence="18 19">
    <name type="scientific">Caulifigura coniformis</name>
    <dbReference type="NCBI Taxonomy" id="2527983"/>
    <lineage>
        <taxon>Bacteria</taxon>
        <taxon>Pseudomonadati</taxon>
        <taxon>Planctomycetota</taxon>
        <taxon>Planctomycetia</taxon>
        <taxon>Planctomycetales</taxon>
        <taxon>Planctomycetaceae</taxon>
        <taxon>Caulifigura</taxon>
    </lineage>
</organism>
<keyword evidence="7 13" id="KW-0479">Metal-binding</keyword>
<comment type="similarity">
    <text evidence="4 13">In the N-terminal section; belongs to the cytidine and deoxycytidylate deaminase family.</text>
</comment>
<feature type="active site" description="Proton donor" evidence="14">
    <location>
        <position position="56"/>
    </location>
</feature>
<feature type="domain" description="CMP/dCMP-type deaminase" evidence="17">
    <location>
        <begin position="4"/>
        <end position="127"/>
    </location>
</feature>
<keyword evidence="9 13" id="KW-0862">Zinc</keyword>
<dbReference type="UniPathway" id="UPA00275">
    <property type="reaction ID" value="UER00401"/>
</dbReference>
<dbReference type="InterPro" id="IPR002125">
    <property type="entry name" value="CMP_dCMP_dom"/>
</dbReference>
<dbReference type="InterPro" id="IPR024072">
    <property type="entry name" value="DHFR-like_dom_sf"/>
</dbReference>
<evidence type="ECO:0000256" key="14">
    <source>
        <dbReference type="PIRSR" id="PIRSR006769-1"/>
    </source>
</evidence>
<dbReference type="GO" id="GO:0008835">
    <property type="term" value="F:diaminohydroxyphosphoribosylaminopyrimidine deaminase activity"/>
    <property type="evidence" value="ECO:0007669"/>
    <property type="project" value="UniProtKB-EC"/>
</dbReference>
<comment type="cofactor">
    <cofactor evidence="13 16">
        <name>Zn(2+)</name>
        <dbReference type="ChEBI" id="CHEBI:29105"/>
    </cofactor>
    <text evidence="13 16">Binds 1 zinc ion.</text>
</comment>
<evidence type="ECO:0000313" key="18">
    <source>
        <dbReference type="EMBL" id="QDT52651.1"/>
    </source>
</evidence>
<dbReference type="EC" id="1.1.1.193" evidence="13"/>
<dbReference type="Pfam" id="PF00383">
    <property type="entry name" value="dCMP_cyt_deam_1"/>
    <property type="match status" value="1"/>
</dbReference>
<evidence type="ECO:0000256" key="10">
    <source>
        <dbReference type="ARBA" id="ARBA00022857"/>
    </source>
</evidence>
<feature type="binding site" evidence="15">
    <location>
        <position position="208"/>
    </location>
    <ligand>
        <name>substrate</name>
    </ligand>
</feature>
<evidence type="ECO:0000259" key="17">
    <source>
        <dbReference type="PROSITE" id="PS51747"/>
    </source>
</evidence>
<reference evidence="18 19" key="1">
    <citation type="submission" date="2019-02" db="EMBL/GenBank/DDBJ databases">
        <title>Deep-cultivation of Planctomycetes and their phenomic and genomic characterization uncovers novel biology.</title>
        <authorList>
            <person name="Wiegand S."/>
            <person name="Jogler M."/>
            <person name="Boedeker C."/>
            <person name="Pinto D."/>
            <person name="Vollmers J."/>
            <person name="Rivas-Marin E."/>
            <person name="Kohn T."/>
            <person name="Peeters S.H."/>
            <person name="Heuer A."/>
            <person name="Rast P."/>
            <person name="Oberbeckmann S."/>
            <person name="Bunk B."/>
            <person name="Jeske O."/>
            <person name="Meyerdierks A."/>
            <person name="Storesund J.E."/>
            <person name="Kallscheuer N."/>
            <person name="Luecker S."/>
            <person name="Lage O.M."/>
            <person name="Pohl T."/>
            <person name="Merkel B.J."/>
            <person name="Hornburger P."/>
            <person name="Mueller R.-W."/>
            <person name="Bruemmer F."/>
            <person name="Labrenz M."/>
            <person name="Spormann A.M."/>
            <person name="Op den Camp H."/>
            <person name="Overmann J."/>
            <person name="Amann R."/>
            <person name="Jetten M.S.M."/>
            <person name="Mascher T."/>
            <person name="Medema M.H."/>
            <person name="Devos D.P."/>
            <person name="Kaster A.-K."/>
            <person name="Ovreas L."/>
            <person name="Rohde M."/>
            <person name="Galperin M.Y."/>
            <person name="Jogler C."/>
        </authorList>
    </citation>
    <scope>NUCLEOTIDE SEQUENCE [LARGE SCALE GENOMIC DNA]</scope>
    <source>
        <strain evidence="18 19">Pan44</strain>
    </source>
</reference>
<feature type="binding site" evidence="16">
    <location>
        <position position="79"/>
    </location>
    <ligand>
        <name>Zn(2+)</name>
        <dbReference type="ChEBI" id="CHEBI:29105"/>
        <note>catalytic</note>
    </ligand>
</feature>
<dbReference type="SUPFAM" id="SSF53927">
    <property type="entry name" value="Cytidine deaminase-like"/>
    <property type="match status" value="1"/>
</dbReference>
<keyword evidence="12" id="KW-0511">Multifunctional enzyme</keyword>
<dbReference type="GO" id="GO:0009231">
    <property type="term" value="P:riboflavin biosynthetic process"/>
    <property type="evidence" value="ECO:0007669"/>
    <property type="project" value="UniProtKB-UniPathway"/>
</dbReference>
<dbReference type="PROSITE" id="PS51747">
    <property type="entry name" value="CYT_DCMP_DEAMINASES_2"/>
    <property type="match status" value="1"/>
</dbReference>
<evidence type="ECO:0000256" key="9">
    <source>
        <dbReference type="ARBA" id="ARBA00022833"/>
    </source>
</evidence>
<evidence type="ECO:0000256" key="16">
    <source>
        <dbReference type="PIRSR" id="PIRSR006769-3"/>
    </source>
</evidence>
<sequence length="376" mass="40467">MQFQSSEDAMRQALTLAALGIGRVEPNPAVGAVIVDDNLQLLGQGYHEEFGGPHAEAGALAEAGAYAKGATLYVTLEPCAHHGKTPPCADAIIQAGLQRVVIAMQDPFPKVDGRGIDLLKKAGIAVEVGLLENEARRLTAPFRKLTETGLPYVHAKWAMTLDGRIATASGDSKWITSEESRVRGHRLRGRMDAILVGCGTVLADDPLLTARVGAPVRKATRIVFDSHAKIPLDSQLVTTAKDTPVLVIASARADRAKVDQLRQKEVEVLQLASDPSENRAAAVQNVLEELGRRRMTNVLVEGGGQLLGSFFDAEQVDEAHVFMGPRIIGSADARSPVCGEGRRWIADAAEFELLSHERIGDDVYLKYVSRPGSDFE</sequence>
<name>A0A517S940_9PLAN</name>
<keyword evidence="6 13" id="KW-0686">Riboflavin biosynthesis</keyword>
<dbReference type="NCBIfam" id="TIGR00326">
    <property type="entry name" value="eubact_ribD"/>
    <property type="match status" value="1"/>
</dbReference>
<dbReference type="PIRSF" id="PIRSF006769">
    <property type="entry name" value="RibD"/>
    <property type="match status" value="1"/>
</dbReference>
<dbReference type="PROSITE" id="PS00903">
    <property type="entry name" value="CYT_DCMP_DEAMINASES_1"/>
    <property type="match status" value="1"/>
</dbReference>
<dbReference type="GO" id="GO:0050661">
    <property type="term" value="F:NADP binding"/>
    <property type="evidence" value="ECO:0007669"/>
    <property type="project" value="InterPro"/>
</dbReference>
<gene>
    <name evidence="18" type="primary">ribD</name>
    <name evidence="18" type="ORF">Pan44_06630</name>
</gene>
<comment type="similarity">
    <text evidence="5 13">In the C-terminal section; belongs to the HTP reductase family.</text>
</comment>
<evidence type="ECO:0000256" key="3">
    <source>
        <dbReference type="ARBA" id="ARBA00004910"/>
    </source>
</evidence>
<dbReference type="PANTHER" id="PTHR38011">
    <property type="entry name" value="DIHYDROFOLATE REDUCTASE FAMILY PROTEIN (AFU_ORTHOLOGUE AFUA_8G06820)"/>
    <property type="match status" value="1"/>
</dbReference>
<feature type="binding site" evidence="16">
    <location>
        <position position="54"/>
    </location>
    <ligand>
        <name>Zn(2+)</name>
        <dbReference type="ChEBI" id="CHEBI:29105"/>
        <note>catalytic</note>
    </ligand>
</feature>
<evidence type="ECO:0000256" key="1">
    <source>
        <dbReference type="ARBA" id="ARBA00002151"/>
    </source>
</evidence>
<keyword evidence="19" id="KW-1185">Reference proteome</keyword>
<dbReference type="InterPro" id="IPR002734">
    <property type="entry name" value="RibDG_C"/>
</dbReference>
<dbReference type="InParanoid" id="A0A517S940"/>
<evidence type="ECO:0000256" key="8">
    <source>
        <dbReference type="ARBA" id="ARBA00022801"/>
    </source>
</evidence>
<evidence type="ECO:0000256" key="13">
    <source>
        <dbReference type="PIRNR" id="PIRNR006769"/>
    </source>
</evidence>
<feature type="binding site" evidence="15">
    <location>
        <position position="226"/>
    </location>
    <ligand>
        <name>NADP(+)</name>
        <dbReference type="ChEBI" id="CHEBI:58349"/>
    </ligand>
</feature>
<evidence type="ECO:0000256" key="11">
    <source>
        <dbReference type="ARBA" id="ARBA00023002"/>
    </source>
</evidence>
<feature type="binding site" evidence="15">
    <location>
        <position position="211"/>
    </location>
    <ligand>
        <name>substrate</name>
    </ligand>
</feature>
<feature type="binding site" evidence="15">
    <location>
        <position position="188"/>
    </location>
    <ligand>
        <name>substrate</name>
    </ligand>
</feature>
<evidence type="ECO:0000256" key="4">
    <source>
        <dbReference type="ARBA" id="ARBA00005259"/>
    </source>
</evidence>
<dbReference type="EC" id="3.5.4.26" evidence="13"/>
<feature type="binding site" evidence="15">
    <location>
        <position position="172"/>
    </location>
    <ligand>
        <name>substrate</name>
    </ligand>
</feature>
<dbReference type="EMBL" id="CP036271">
    <property type="protein sequence ID" value="QDT52651.1"/>
    <property type="molecule type" value="Genomic_DNA"/>
</dbReference>
<comment type="pathway">
    <text evidence="2 13">Cofactor biosynthesis; riboflavin biosynthesis; 5-amino-6-(D-ribitylamino)uracil from GTP: step 2/4.</text>
</comment>
<evidence type="ECO:0000313" key="19">
    <source>
        <dbReference type="Proteomes" id="UP000315700"/>
    </source>
</evidence>
<evidence type="ECO:0000256" key="6">
    <source>
        <dbReference type="ARBA" id="ARBA00022619"/>
    </source>
</evidence>
<dbReference type="InterPro" id="IPR004794">
    <property type="entry name" value="Eubact_RibD"/>
</dbReference>
<proteinExistence type="inferred from homology"/>
<dbReference type="GO" id="GO:0008703">
    <property type="term" value="F:5-amino-6-(5-phosphoribosylamino)uracil reductase activity"/>
    <property type="evidence" value="ECO:0007669"/>
    <property type="project" value="UniProtKB-EC"/>
</dbReference>
<dbReference type="Pfam" id="PF01872">
    <property type="entry name" value="RibD_C"/>
    <property type="match status" value="1"/>
</dbReference>
<comment type="catalytic activity">
    <reaction evidence="13">
        <text>5-amino-6-(5-phospho-D-ribitylamino)uracil + NADP(+) = 5-amino-6-(5-phospho-D-ribosylamino)uracil + NADPH + H(+)</text>
        <dbReference type="Rhea" id="RHEA:17845"/>
        <dbReference type="ChEBI" id="CHEBI:15378"/>
        <dbReference type="ChEBI" id="CHEBI:57783"/>
        <dbReference type="ChEBI" id="CHEBI:58349"/>
        <dbReference type="ChEBI" id="CHEBI:58421"/>
        <dbReference type="ChEBI" id="CHEBI:58453"/>
        <dbReference type="EC" id="1.1.1.193"/>
    </reaction>
</comment>
<feature type="binding site" evidence="16">
    <location>
        <position position="88"/>
    </location>
    <ligand>
        <name>Zn(2+)</name>
        <dbReference type="ChEBI" id="CHEBI:29105"/>
        <note>catalytic</note>
    </ligand>
</feature>
<dbReference type="Gene3D" id="3.40.140.10">
    <property type="entry name" value="Cytidine Deaminase, domain 2"/>
    <property type="match status" value="1"/>
</dbReference>